<organism evidence="20 21">
    <name type="scientific">Basidiobolus meristosporus CBS 931.73</name>
    <dbReference type="NCBI Taxonomy" id="1314790"/>
    <lineage>
        <taxon>Eukaryota</taxon>
        <taxon>Fungi</taxon>
        <taxon>Fungi incertae sedis</taxon>
        <taxon>Zoopagomycota</taxon>
        <taxon>Entomophthoromycotina</taxon>
        <taxon>Basidiobolomycetes</taxon>
        <taxon>Basidiobolales</taxon>
        <taxon>Basidiobolaceae</taxon>
        <taxon>Basidiobolus</taxon>
    </lineage>
</organism>
<dbReference type="Pfam" id="PF00173">
    <property type="entry name" value="Cyt-b5"/>
    <property type="match status" value="1"/>
</dbReference>
<dbReference type="GO" id="GO:0050464">
    <property type="term" value="F:nitrate reductase (NADPH) activity"/>
    <property type="evidence" value="ECO:0007669"/>
    <property type="project" value="UniProtKB-EC"/>
</dbReference>
<dbReference type="GO" id="GO:0008482">
    <property type="term" value="F:sulfite oxidase activity"/>
    <property type="evidence" value="ECO:0007669"/>
    <property type="project" value="TreeGrafter"/>
</dbReference>
<dbReference type="InParanoid" id="A0A1Y1XDW8"/>
<dbReference type="PANTHER" id="PTHR19372:SF7">
    <property type="entry name" value="SULFITE OXIDASE, MITOCHONDRIAL"/>
    <property type="match status" value="1"/>
</dbReference>
<dbReference type="PRINTS" id="PR00371">
    <property type="entry name" value="FPNCR"/>
</dbReference>
<dbReference type="GO" id="GO:0043546">
    <property type="term" value="F:molybdopterin cofactor binding"/>
    <property type="evidence" value="ECO:0007669"/>
    <property type="project" value="TreeGrafter"/>
</dbReference>
<keyword evidence="13" id="KW-0274">FAD</keyword>
<keyword evidence="11" id="KW-0285">Flavoprotein</keyword>
<keyword evidence="12" id="KW-0479">Metal-binding</keyword>
<dbReference type="OrthoDB" id="432685at2759"/>
<dbReference type="Pfam" id="PF00174">
    <property type="entry name" value="Oxidored_molyb"/>
    <property type="match status" value="1"/>
</dbReference>
<dbReference type="PANTHER" id="PTHR19372">
    <property type="entry name" value="SULFITE REDUCTASE"/>
    <property type="match status" value="1"/>
</dbReference>
<evidence type="ECO:0000256" key="2">
    <source>
        <dbReference type="ARBA" id="ARBA00001971"/>
    </source>
</evidence>
<evidence type="ECO:0000256" key="4">
    <source>
        <dbReference type="ARBA" id="ARBA00003838"/>
    </source>
</evidence>
<dbReference type="Gene3D" id="3.40.50.80">
    <property type="entry name" value="Nucleotide-binding domain of ferredoxin-NADP reductase (FNR) module"/>
    <property type="match status" value="1"/>
</dbReference>
<dbReference type="Gene3D" id="2.40.30.10">
    <property type="entry name" value="Translation factors"/>
    <property type="match status" value="1"/>
</dbReference>
<name>A0A1Y1XDW8_9FUNG</name>
<dbReference type="SUPFAM" id="SSF81296">
    <property type="entry name" value="E set domains"/>
    <property type="match status" value="1"/>
</dbReference>
<keyword evidence="10" id="KW-0349">Heme</keyword>
<dbReference type="SUPFAM" id="SSF56524">
    <property type="entry name" value="Oxidoreductase molybdopterin-binding domain"/>
    <property type="match status" value="1"/>
</dbReference>
<dbReference type="InterPro" id="IPR017927">
    <property type="entry name" value="FAD-bd_FR_type"/>
</dbReference>
<accession>A0A1Y1XDW8</accession>
<dbReference type="InterPro" id="IPR036374">
    <property type="entry name" value="OxRdtase_Mopterin-bd_sf"/>
</dbReference>
<dbReference type="GO" id="GO:0042128">
    <property type="term" value="P:nitrate assimilation"/>
    <property type="evidence" value="ECO:0007669"/>
    <property type="project" value="UniProtKB-KW"/>
</dbReference>
<dbReference type="STRING" id="1314790.A0A1Y1XDW8"/>
<keyword evidence="16" id="KW-0534">Nitrate assimilation</keyword>
<gene>
    <name evidence="20" type="ORF">K493DRAFT_239552</name>
</gene>
<dbReference type="FunFam" id="3.90.420.10:FF:000003">
    <property type="entry name" value="Nitrate reductase"/>
    <property type="match status" value="1"/>
</dbReference>
<evidence type="ECO:0000259" key="19">
    <source>
        <dbReference type="PROSITE" id="PS51384"/>
    </source>
</evidence>
<dbReference type="InterPro" id="IPR017938">
    <property type="entry name" value="Riboflavin_synthase-like_b-brl"/>
</dbReference>
<dbReference type="PROSITE" id="PS00191">
    <property type="entry name" value="CYTOCHROME_B5_1"/>
    <property type="match status" value="1"/>
</dbReference>
<feature type="domain" description="FAD-binding FR-type" evidence="19">
    <location>
        <begin position="543"/>
        <end position="655"/>
    </location>
</feature>
<dbReference type="EC" id="1.7.1.3" evidence="7"/>
<evidence type="ECO:0000256" key="11">
    <source>
        <dbReference type="ARBA" id="ARBA00022630"/>
    </source>
</evidence>
<evidence type="ECO:0000259" key="18">
    <source>
        <dbReference type="PROSITE" id="PS50255"/>
    </source>
</evidence>
<dbReference type="PROSITE" id="PS51384">
    <property type="entry name" value="FAD_FR"/>
    <property type="match status" value="1"/>
</dbReference>
<dbReference type="InterPro" id="IPR008335">
    <property type="entry name" value="Mopterin_OxRdtase_euk"/>
</dbReference>
<dbReference type="Pfam" id="PF00175">
    <property type="entry name" value="NAD_binding_1"/>
    <property type="match status" value="1"/>
</dbReference>
<dbReference type="PRINTS" id="PR00363">
    <property type="entry name" value="CYTOCHROMEB5"/>
</dbReference>
<dbReference type="EMBL" id="MCFE01000625">
    <property type="protein sequence ID" value="ORX83907.1"/>
    <property type="molecule type" value="Genomic_DNA"/>
</dbReference>
<dbReference type="InterPro" id="IPR008333">
    <property type="entry name" value="Cbr1-like_FAD-bd_dom"/>
</dbReference>
<evidence type="ECO:0000256" key="1">
    <source>
        <dbReference type="ARBA" id="ARBA00001924"/>
    </source>
</evidence>
<proteinExistence type="inferred from homology"/>
<sequence>MAFESKANSEVILDQRDKRTPDHWIKRHPELIRLTGSHPFNSEPSPSRLHAEGHITPNALFYVRNHGIVPRLSWDTHTLEVTGMVSSPKTFTMNELAAFPSRQFPVTFACAGNRRREVNLVKQSKGFNWGSAAVSTSVFGGVMLCELLRACGVHTPDTDDEEWYVHFEGSDELPNGTYATSIRYSHVMNPANEVLIAYQMNGQQLPPDHGYPIRLLMPGFIGGRMVKWLKRITVAKQESDNWYHIHDNRIIPTNDVEDWWRNPDTVINSLNINSAIAYPQNDEFIPLSQDTYLFRGYAYTGSGNKIIRVELSMDGGESWLMSTLEPQIPSPISKKYWSWARWSYDLPVRELSDCKEIVVRAWDATYNTQPSQITWNVLGQMNNAYFRLKVTQEEGGNGKMGYRMEHPCVAGNQEGGWMHPSDPTPATAFEPTPNESIRITGGEKSYSHNEIKEHNKPDDCWVLINEQVYDVTKFIAMHPGGRNSIEINAGSDCTEDFESIHSSNAHNVLHTFYIGELRQGSADETIRPAAKNEPDDLVALSPREYREFPLMEKVQLNHNTRLFRFKLPTAQHRPGLPIGSHILLRSNIGTRTITRTYTPTSTDNEPGHIDLIVKVYFPNVSAEFPCGGLMSQHLDSLQIGETVEMKGLIGHFAYNGNGLYSAHQGKAGGVVEHIGMIAGGSGITPMYQVIKSILQNPQDPTRLSLIFANRTDDDVILYEELNNLVRQHPDQLTVCYTVSESTSASWTHSIGPVDHSMCQRMLPNPGERNTIVLLCGPPGMIQHICIPNLEKLQLNPSSIITL</sequence>
<reference evidence="20 21" key="1">
    <citation type="submission" date="2016-07" db="EMBL/GenBank/DDBJ databases">
        <title>Pervasive Adenine N6-methylation of Active Genes in Fungi.</title>
        <authorList>
            <consortium name="DOE Joint Genome Institute"/>
            <person name="Mondo S.J."/>
            <person name="Dannebaum R.O."/>
            <person name="Kuo R.C."/>
            <person name="Labutti K."/>
            <person name="Haridas S."/>
            <person name="Kuo A."/>
            <person name="Salamov A."/>
            <person name="Ahrendt S.R."/>
            <person name="Lipzen A."/>
            <person name="Sullivan W."/>
            <person name="Andreopoulos W.B."/>
            <person name="Clum A."/>
            <person name="Lindquist E."/>
            <person name="Daum C."/>
            <person name="Ramamoorthy G.K."/>
            <person name="Gryganskyi A."/>
            <person name="Culley D."/>
            <person name="Magnuson J.K."/>
            <person name="James T.Y."/>
            <person name="O'Malley M.A."/>
            <person name="Stajich J.E."/>
            <person name="Spatafora J.W."/>
            <person name="Visel A."/>
            <person name="Grigoriev I.V."/>
        </authorList>
    </citation>
    <scope>NUCLEOTIDE SEQUENCE [LARGE SCALE GENOMIC DNA]</scope>
    <source>
        <strain evidence="20 21">CBS 931.73</strain>
    </source>
</reference>
<dbReference type="Pfam" id="PF00970">
    <property type="entry name" value="FAD_binding_6"/>
    <property type="match status" value="1"/>
</dbReference>
<keyword evidence="14" id="KW-0560">Oxidoreductase</keyword>
<dbReference type="GO" id="GO:0030151">
    <property type="term" value="F:molybdenum ion binding"/>
    <property type="evidence" value="ECO:0007669"/>
    <property type="project" value="InterPro"/>
</dbReference>
<dbReference type="GO" id="GO:0006790">
    <property type="term" value="P:sulfur compound metabolic process"/>
    <property type="evidence" value="ECO:0007669"/>
    <property type="project" value="TreeGrafter"/>
</dbReference>
<dbReference type="InterPro" id="IPR000572">
    <property type="entry name" value="OxRdtase_Mopterin-bd_dom"/>
</dbReference>
<comment type="function">
    <text evidence="4">Nitrate reductase is a key enzyme involved in the first step of nitrate assimilation in plants, fungi and bacteria.</text>
</comment>
<dbReference type="PRINTS" id="PR00407">
    <property type="entry name" value="EUMOPTERIN"/>
</dbReference>
<evidence type="ECO:0000256" key="5">
    <source>
        <dbReference type="ARBA" id="ARBA00006253"/>
    </source>
</evidence>
<dbReference type="InterPro" id="IPR001709">
    <property type="entry name" value="Flavoprot_Pyr_Nucl_cyt_Rdtase"/>
</dbReference>
<comment type="subunit">
    <text evidence="6">Homodimer.</text>
</comment>
<evidence type="ECO:0000313" key="20">
    <source>
        <dbReference type="EMBL" id="ORX83907.1"/>
    </source>
</evidence>
<feature type="domain" description="Cytochrome b5 heme-binding" evidence="18">
    <location>
        <begin position="443"/>
        <end position="518"/>
    </location>
</feature>
<dbReference type="PROSITE" id="PS50255">
    <property type="entry name" value="CYTOCHROME_B5_2"/>
    <property type="match status" value="1"/>
</dbReference>
<dbReference type="SUPFAM" id="SSF55856">
    <property type="entry name" value="Cytochrome b5-like heme/steroid binding domain"/>
    <property type="match status" value="1"/>
</dbReference>
<keyword evidence="9" id="KW-0500">Molybdenum</keyword>
<dbReference type="CDD" id="cd06183">
    <property type="entry name" value="cyt_b5_reduct_like"/>
    <property type="match status" value="1"/>
</dbReference>
<evidence type="ECO:0000256" key="6">
    <source>
        <dbReference type="ARBA" id="ARBA00011738"/>
    </source>
</evidence>
<keyword evidence="21" id="KW-1185">Reference proteome</keyword>
<dbReference type="PRINTS" id="PR00406">
    <property type="entry name" value="CYTB5RDTASE"/>
</dbReference>
<evidence type="ECO:0000256" key="9">
    <source>
        <dbReference type="ARBA" id="ARBA00022505"/>
    </source>
</evidence>
<dbReference type="Gene3D" id="3.90.420.10">
    <property type="entry name" value="Oxidoreductase, molybdopterin-binding domain"/>
    <property type="match status" value="1"/>
</dbReference>
<dbReference type="InterPro" id="IPR001199">
    <property type="entry name" value="Cyt_B5-like_heme/steroid-bd"/>
</dbReference>
<dbReference type="InterPro" id="IPR039261">
    <property type="entry name" value="FNR_nucleotide-bd"/>
</dbReference>
<dbReference type="InterPro" id="IPR018506">
    <property type="entry name" value="Cyt_B5_heme-BS"/>
</dbReference>
<comment type="similarity">
    <text evidence="5">Belongs to the nitrate reductase family.</text>
</comment>
<dbReference type="Gene3D" id="2.60.40.650">
    <property type="match status" value="1"/>
</dbReference>
<dbReference type="Proteomes" id="UP000193498">
    <property type="component" value="Unassembled WGS sequence"/>
</dbReference>
<evidence type="ECO:0000256" key="16">
    <source>
        <dbReference type="ARBA" id="ARBA00023063"/>
    </source>
</evidence>
<dbReference type="GO" id="GO:0020037">
    <property type="term" value="F:heme binding"/>
    <property type="evidence" value="ECO:0007669"/>
    <property type="project" value="InterPro"/>
</dbReference>
<comment type="cofactor">
    <cofactor evidence="2">
        <name>heme</name>
        <dbReference type="ChEBI" id="CHEBI:30413"/>
    </cofactor>
</comment>
<evidence type="ECO:0000256" key="13">
    <source>
        <dbReference type="ARBA" id="ARBA00022827"/>
    </source>
</evidence>
<dbReference type="InterPro" id="IPR014756">
    <property type="entry name" value="Ig_E-set"/>
</dbReference>
<comment type="catalytic activity">
    <reaction evidence="17">
        <text>nitrite + NADP(+) + H2O = nitrate + NADPH + H(+)</text>
        <dbReference type="Rhea" id="RHEA:19061"/>
        <dbReference type="ChEBI" id="CHEBI:15377"/>
        <dbReference type="ChEBI" id="CHEBI:15378"/>
        <dbReference type="ChEBI" id="CHEBI:16301"/>
        <dbReference type="ChEBI" id="CHEBI:17632"/>
        <dbReference type="ChEBI" id="CHEBI:57783"/>
        <dbReference type="ChEBI" id="CHEBI:58349"/>
        <dbReference type="EC" id="1.7.1.3"/>
    </reaction>
</comment>
<dbReference type="InterPro" id="IPR001433">
    <property type="entry name" value="OxRdtase_FAD/NAD-bd"/>
</dbReference>
<evidence type="ECO:0000256" key="17">
    <source>
        <dbReference type="ARBA" id="ARBA00049155"/>
    </source>
</evidence>
<dbReference type="SUPFAM" id="SSF63380">
    <property type="entry name" value="Riboflavin synthase domain-like"/>
    <property type="match status" value="1"/>
</dbReference>
<comment type="caution">
    <text evidence="20">The sequence shown here is derived from an EMBL/GenBank/DDBJ whole genome shotgun (WGS) entry which is preliminary data.</text>
</comment>
<dbReference type="FunFam" id="3.10.120.10:FF:000007">
    <property type="entry name" value="Sulfite oxidase, mitochondrial"/>
    <property type="match status" value="1"/>
</dbReference>
<keyword evidence="15" id="KW-0408">Iron</keyword>
<evidence type="ECO:0000256" key="14">
    <source>
        <dbReference type="ARBA" id="ARBA00023002"/>
    </source>
</evidence>
<evidence type="ECO:0000313" key="21">
    <source>
        <dbReference type="Proteomes" id="UP000193498"/>
    </source>
</evidence>
<evidence type="ECO:0000256" key="8">
    <source>
        <dbReference type="ARBA" id="ARBA00015499"/>
    </source>
</evidence>
<dbReference type="InterPro" id="IPR036400">
    <property type="entry name" value="Cyt_B5-like_heme/steroid_sf"/>
</dbReference>
<evidence type="ECO:0000256" key="12">
    <source>
        <dbReference type="ARBA" id="ARBA00022723"/>
    </source>
</evidence>
<evidence type="ECO:0000256" key="10">
    <source>
        <dbReference type="ARBA" id="ARBA00022617"/>
    </source>
</evidence>
<dbReference type="InterPro" id="IPR005066">
    <property type="entry name" value="MoCF_OxRdtse_dimer"/>
</dbReference>
<comment type="cofactor">
    <cofactor evidence="1">
        <name>Mo-molybdopterin</name>
        <dbReference type="ChEBI" id="CHEBI:71302"/>
    </cofactor>
</comment>
<dbReference type="FunFam" id="2.40.30.10:FF:000021">
    <property type="entry name" value="NADH-cytochrome b5 reductase"/>
    <property type="match status" value="1"/>
</dbReference>
<protein>
    <recommendedName>
        <fullName evidence="8">Nitrate reductase [NADPH]</fullName>
        <ecNumber evidence="7">1.7.1.3</ecNumber>
    </recommendedName>
</protein>
<dbReference type="SMART" id="SM01117">
    <property type="entry name" value="Cyt-b5"/>
    <property type="match status" value="1"/>
</dbReference>
<comment type="cofactor">
    <cofactor evidence="3">
        <name>FAD</name>
        <dbReference type="ChEBI" id="CHEBI:57692"/>
    </cofactor>
</comment>
<dbReference type="SUPFAM" id="SSF52343">
    <property type="entry name" value="Ferredoxin reductase-like, C-terminal NADP-linked domain"/>
    <property type="match status" value="1"/>
</dbReference>
<dbReference type="AlphaFoldDB" id="A0A1Y1XDW8"/>
<dbReference type="Pfam" id="PF03404">
    <property type="entry name" value="Mo-co_dimer"/>
    <property type="match status" value="1"/>
</dbReference>
<evidence type="ECO:0000256" key="3">
    <source>
        <dbReference type="ARBA" id="ARBA00001974"/>
    </source>
</evidence>
<evidence type="ECO:0000256" key="7">
    <source>
        <dbReference type="ARBA" id="ARBA00012673"/>
    </source>
</evidence>
<evidence type="ECO:0000256" key="15">
    <source>
        <dbReference type="ARBA" id="ARBA00023004"/>
    </source>
</evidence>
<dbReference type="Gene3D" id="3.10.120.10">
    <property type="entry name" value="Cytochrome b5-like heme/steroid binding domain"/>
    <property type="match status" value="1"/>
</dbReference>